<protein>
    <recommendedName>
        <fullName evidence="3">GPR180/TMEM145 transmembrane domain-containing protein</fullName>
    </recommendedName>
</protein>
<reference evidence="5" key="1">
    <citation type="submission" date="2013-10" db="EMBL/GenBank/DDBJ databases">
        <title>Genome sequencing of Onchocerca volvulus.</title>
        <authorList>
            <person name="Cotton J."/>
            <person name="Tsai J."/>
            <person name="Stanley E."/>
            <person name="Tracey A."/>
            <person name="Holroyd N."/>
            <person name="Lustigman S."/>
            <person name="Berriman M."/>
        </authorList>
    </citation>
    <scope>NUCLEOTIDE SEQUENCE</scope>
</reference>
<keyword evidence="1" id="KW-0812">Transmembrane</keyword>
<feature type="domain" description="GPR180/TMEM145 transmembrane" evidence="3">
    <location>
        <begin position="228"/>
        <end position="448"/>
    </location>
</feature>
<feature type="transmembrane region" description="Helical" evidence="1">
    <location>
        <begin position="298"/>
        <end position="317"/>
    </location>
</feature>
<feature type="transmembrane region" description="Helical" evidence="1">
    <location>
        <begin position="257"/>
        <end position="278"/>
    </location>
</feature>
<dbReference type="EnsemblMetazoa" id="OVOC5284.1">
    <property type="protein sequence ID" value="OVOC5284.1"/>
    <property type="gene ID" value="WBGene00242093"/>
</dbReference>
<sequence>MSHYLSIYNLSHLLLIKLIYCIILQRSQALRITGTWSSRNNQFSILAKFGFQQIDPLDAEHSRGFVYGNVSSPIINGARGVLLIVPKTLVNGFLNKATLEQSCDSLLQNISSLAFEAECLPDGKDDVMRWIPCPAGKLCVEEDMPEKVINDSQMTLRIEEPSAPQYWYVIIVACYLDIHCLWKSSVKEVIVHYDLWLTNGSPLMHYLNPFGYQFSFEEQNSAEIYMLLFILYIVVGFCQWRSVMLCNSASFFPRHQLLNCIIVLKTFGLTLHCLNVITFSFDGQGILFARLLGEIARLMSTCLLCLLLILLSYGWSFGNSSEILLYPKVVIIWGLLTSAHFLLFFINFFFVDDVLQDIDIFKSWPGHGMILIRMLQALWFLIQIRRLINEESEEQKAVFLAHFGAGFLVWFVYFFGLGIIASFVSALWRFKVILVITTAANFVAVTCLVHLFWSTNSNRHYFLANIISHRRFVLANENEGEDFENLLISDSADADAESLVSSILENI</sequence>
<evidence type="ECO:0000256" key="2">
    <source>
        <dbReference type="SAM" id="SignalP"/>
    </source>
</evidence>
<proteinExistence type="predicted"/>
<dbReference type="GO" id="GO:0019236">
    <property type="term" value="P:response to pheromone"/>
    <property type="evidence" value="ECO:0007669"/>
    <property type="project" value="InterPro"/>
</dbReference>
<evidence type="ECO:0000313" key="5">
    <source>
        <dbReference type="Proteomes" id="UP000024404"/>
    </source>
</evidence>
<evidence type="ECO:0000256" key="1">
    <source>
        <dbReference type="SAM" id="Phobius"/>
    </source>
</evidence>
<feature type="chain" id="PRO_5035712563" description="GPR180/TMEM145 transmembrane domain-containing protein" evidence="2">
    <location>
        <begin position="30"/>
        <end position="507"/>
    </location>
</feature>
<dbReference type="InterPro" id="IPR047831">
    <property type="entry name" value="GPR180/TMEM145"/>
</dbReference>
<organism evidence="4 5">
    <name type="scientific">Onchocerca volvulus</name>
    <dbReference type="NCBI Taxonomy" id="6282"/>
    <lineage>
        <taxon>Eukaryota</taxon>
        <taxon>Metazoa</taxon>
        <taxon>Ecdysozoa</taxon>
        <taxon>Nematoda</taxon>
        <taxon>Chromadorea</taxon>
        <taxon>Rhabditida</taxon>
        <taxon>Spirurina</taxon>
        <taxon>Spiruromorpha</taxon>
        <taxon>Filarioidea</taxon>
        <taxon>Onchocercidae</taxon>
        <taxon>Onchocerca</taxon>
    </lineage>
</organism>
<dbReference type="InterPro" id="IPR019336">
    <property type="entry name" value="GPR180/TMEM145_TM"/>
</dbReference>
<name>A0A8R1TVF0_ONCVO</name>
<dbReference type="Pfam" id="PF10192">
    <property type="entry name" value="GPR180-TMEM145_TM"/>
    <property type="match status" value="1"/>
</dbReference>
<feature type="transmembrane region" description="Helical" evidence="1">
    <location>
        <begin position="432"/>
        <end position="453"/>
    </location>
</feature>
<dbReference type="AlphaFoldDB" id="A0A8R1TVF0"/>
<keyword evidence="1" id="KW-1133">Transmembrane helix</keyword>
<dbReference type="GO" id="GO:0007186">
    <property type="term" value="P:G protein-coupled receptor signaling pathway"/>
    <property type="evidence" value="ECO:0007669"/>
    <property type="project" value="InterPro"/>
</dbReference>
<reference evidence="4" key="2">
    <citation type="submission" date="2022-06" db="UniProtKB">
        <authorList>
            <consortium name="EnsemblMetazoa"/>
        </authorList>
    </citation>
    <scope>IDENTIFICATION</scope>
</reference>
<accession>A0A8R1TVF0</accession>
<feature type="transmembrane region" description="Helical" evidence="1">
    <location>
        <begin position="329"/>
        <end position="350"/>
    </location>
</feature>
<feature type="transmembrane region" description="Helical" evidence="1">
    <location>
        <begin position="370"/>
        <end position="388"/>
    </location>
</feature>
<dbReference type="EMBL" id="CMVM020000154">
    <property type="status" value="NOT_ANNOTATED_CDS"/>
    <property type="molecule type" value="Genomic_DNA"/>
</dbReference>
<dbReference type="PANTHER" id="PTHR23252:SF43">
    <property type="entry name" value="INTIMAL THICKNESS RELATED RECEPTOR IRP DOMAIN-CONTAINING PROTEIN"/>
    <property type="match status" value="1"/>
</dbReference>
<evidence type="ECO:0000259" key="3">
    <source>
        <dbReference type="Pfam" id="PF10192"/>
    </source>
</evidence>
<keyword evidence="1" id="KW-0472">Membrane</keyword>
<dbReference type="PANTHER" id="PTHR23252">
    <property type="entry name" value="INTIMAL THICKNESS RECEPTOR-RELATED"/>
    <property type="match status" value="1"/>
</dbReference>
<evidence type="ECO:0000313" key="4">
    <source>
        <dbReference type="EnsemblMetazoa" id="OVOC5284.1"/>
    </source>
</evidence>
<feature type="transmembrane region" description="Helical" evidence="1">
    <location>
        <begin position="224"/>
        <end position="245"/>
    </location>
</feature>
<dbReference type="Proteomes" id="UP000024404">
    <property type="component" value="Unassembled WGS sequence"/>
</dbReference>
<feature type="transmembrane region" description="Helical" evidence="1">
    <location>
        <begin position="400"/>
        <end position="426"/>
    </location>
</feature>
<feature type="signal peptide" evidence="2">
    <location>
        <begin position="1"/>
        <end position="29"/>
    </location>
</feature>
<keyword evidence="5" id="KW-1185">Reference proteome</keyword>
<keyword evidence="2" id="KW-0732">Signal</keyword>